<protein>
    <recommendedName>
        <fullName evidence="6">Glutaredoxin</fullName>
    </recommendedName>
</protein>
<dbReference type="PRINTS" id="PR00160">
    <property type="entry name" value="GLUTAREDOXIN"/>
</dbReference>
<dbReference type="InterPro" id="IPR002109">
    <property type="entry name" value="Glutaredoxin"/>
</dbReference>
<dbReference type="PROSITE" id="PS00195">
    <property type="entry name" value="GLUTAREDOXIN_1"/>
    <property type="match status" value="1"/>
</dbReference>
<comment type="function">
    <text evidence="6">Has a glutathione-disulfide oxidoreductase activity in the presence of NADPH and glutathione reductase. Reduces low molecular weight disulfides and proteins.</text>
</comment>
<comment type="caution">
    <text evidence="8">The sequence shown here is derived from an EMBL/GenBank/DDBJ whole genome shotgun (WGS) entry which is preliminary data.</text>
</comment>
<reference evidence="9" key="1">
    <citation type="journal article" date="2019" name="Int. J. Syst. Evol. Microbiol.">
        <title>The Global Catalogue of Microorganisms (GCM) 10K type strain sequencing project: providing services to taxonomists for standard genome sequencing and annotation.</title>
        <authorList>
            <consortium name="The Broad Institute Genomics Platform"/>
            <consortium name="The Broad Institute Genome Sequencing Center for Infectious Disease"/>
            <person name="Wu L."/>
            <person name="Ma J."/>
        </authorList>
    </citation>
    <scope>NUCLEOTIDE SEQUENCE [LARGE SCALE GENOMIC DNA]</scope>
    <source>
        <strain evidence="9">CGMCC 1.15341</strain>
    </source>
</reference>
<dbReference type="PANTHER" id="PTHR45694:SF18">
    <property type="entry name" value="GLUTAREDOXIN-1-RELATED"/>
    <property type="match status" value="1"/>
</dbReference>
<dbReference type="InterPro" id="IPR011767">
    <property type="entry name" value="GLR_AS"/>
</dbReference>
<keyword evidence="3 6" id="KW-0249">Electron transport</keyword>
<dbReference type="EMBL" id="BMIJ01000009">
    <property type="protein sequence ID" value="GGC08544.1"/>
    <property type="molecule type" value="Genomic_DNA"/>
</dbReference>
<evidence type="ECO:0000256" key="2">
    <source>
        <dbReference type="ARBA" id="ARBA00022448"/>
    </source>
</evidence>
<evidence type="ECO:0000256" key="1">
    <source>
        <dbReference type="ARBA" id="ARBA00007787"/>
    </source>
</evidence>
<evidence type="ECO:0000259" key="7">
    <source>
        <dbReference type="Pfam" id="PF00462"/>
    </source>
</evidence>
<evidence type="ECO:0000256" key="3">
    <source>
        <dbReference type="ARBA" id="ARBA00022982"/>
    </source>
</evidence>
<dbReference type="InterPro" id="IPR036249">
    <property type="entry name" value="Thioredoxin-like_sf"/>
</dbReference>
<dbReference type="NCBIfam" id="TIGR02181">
    <property type="entry name" value="GRX_bact"/>
    <property type="match status" value="1"/>
</dbReference>
<dbReference type="InterPro" id="IPR014025">
    <property type="entry name" value="Glutaredoxin_subgr"/>
</dbReference>
<organism evidence="8 9">
    <name type="scientific">Marinobacterium zhoushanense</name>
    <dbReference type="NCBI Taxonomy" id="1679163"/>
    <lineage>
        <taxon>Bacteria</taxon>
        <taxon>Pseudomonadati</taxon>
        <taxon>Pseudomonadota</taxon>
        <taxon>Gammaproteobacteria</taxon>
        <taxon>Oceanospirillales</taxon>
        <taxon>Oceanospirillaceae</taxon>
        <taxon>Marinobacterium</taxon>
    </lineage>
</organism>
<dbReference type="SUPFAM" id="SSF52833">
    <property type="entry name" value="Thioredoxin-like"/>
    <property type="match status" value="1"/>
</dbReference>
<evidence type="ECO:0000313" key="8">
    <source>
        <dbReference type="EMBL" id="GGC08544.1"/>
    </source>
</evidence>
<dbReference type="Gene3D" id="3.40.30.10">
    <property type="entry name" value="Glutaredoxin"/>
    <property type="match status" value="1"/>
</dbReference>
<gene>
    <name evidence="8" type="primary">grxC</name>
    <name evidence="8" type="ORF">GCM10011352_38580</name>
</gene>
<name>A0ABQ1KWI7_9GAMM</name>
<dbReference type="PROSITE" id="PS51354">
    <property type="entry name" value="GLUTAREDOXIN_2"/>
    <property type="match status" value="1"/>
</dbReference>
<feature type="domain" description="Glutaredoxin" evidence="7">
    <location>
        <begin position="5"/>
        <end position="65"/>
    </location>
</feature>
<evidence type="ECO:0000313" key="9">
    <source>
        <dbReference type="Proteomes" id="UP000629025"/>
    </source>
</evidence>
<evidence type="ECO:0000256" key="5">
    <source>
        <dbReference type="ARBA" id="ARBA00023284"/>
    </source>
</evidence>
<dbReference type="Pfam" id="PF00462">
    <property type="entry name" value="Glutaredoxin"/>
    <property type="match status" value="1"/>
</dbReference>
<keyword evidence="6" id="KW-0963">Cytoplasm</keyword>
<keyword evidence="9" id="KW-1185">Reference proteome</keyword>
<dbReference type="Proteomes" id="UP000629025">
    <property type="component" value="Unassembled WGS sequence"/>
</dbReference>
<evidence type="ECO:0000256" key="6">
    <source>
        <dbReference type="RuleBase" id="RU364065"/>
    </source>
</evidence>
<dbReference type="InterPro" id="IPR011900">
    <property type="entry name" value="GRX_bact"/>
</dbReference>
<sequence>MIPNVEIYLTRWCPYCRRALMLLEHKGVKYTAIDVDTDPGLRQTMRERAGGAHTVPQIFIGDTHVGGCDDLFALERQGQLDPLLTEPAPQPID</sequence>
<dbReference type="CDD" id="cd03418">
    <property type="entry name" value="GRX_GRXb_1_3_like"/>
    <property type="match status" value="1"/>
</dbReference>
<dbReference type="PANTHER" id="PTHR45694">
    <property type="entry name" value="GLUTAREDOXIN 2"/>
    <property type="match status" value="1"/>
</dbReference>
<keyword evidence="5 6" id="KW-0676">Redox-active center</keyword>
<evidence type="ECO:0000256" key="4">
    <source>
        <dbReference type="ARBA" id="ARBA00023157"/>
    </source>
</evidence>
<proteinExistence type="inferred from homology"/>
<comment type="similarity">
    <text evidence="1 6">Belongs to the glutaredoxin family.</text>
</comment>
<accession>A0ABQ1KWI7</accession>
<keyword evidence="2 6" id="KW-0813">Transport</keyword>
<keyword evidence="4" id="KW-1015">Disulfide bond</keyword>